<dbReference type="SUPFAM" id="SSF46689">
    <property type="entry name" value="Homeodomain-like"/>
    <property type="match status" value="1"/>
</dbReference>
<sequence length="206" mass="22881">MTATEPVAAAARRGRPGYDRDSMLEVVVEAFNERGYDATSLGVLADRLGLSKSAIYHHFASKEQMLEVALGKALDALEAVFDAPEANEGPVIDRIRFVIRGAVLVLCERQPYVTLLLRLRGNTPIELEAMARRRAIDRRLRALFEASRDEGTLRPDIEPRVAERLTFGMVNSIVEWYRPGGPITPEQLADSVLQLVRTGLREPASL</sequence>
<keyword evidence="2 4" id="KW-0238">DNA-binding</keyword>
<dbReference type="SUPFAM" id="SSF48498">
    <property type="entry name" value="Tetracyclin repressor-like, C-terminal domain"/>
    <property type="match status" value="1"/>
</dbReference>
<dbReference type="GO" id="GO:0003700">
    <property type="term" value="F:DNA-binding transcription factor activity"/>
    <property type="evidence" value="ECO:0007669"/>
    <property type="project" value="TreeGrafter"/>
</dbReference>
<evidence type="ECO:0000256" key="4">
    <source>
        <dbReference type="PROSITE-ProRule" id="PRU00335"/>
    </source>
</evidence>
<dbReference type="GO" id="GO:0000976">
    <property type="term" value="F:transcription cis-regulatory region binding"/>
    <property type="evidence" value="ECO:0007669"/>
    <property type="project" value="TreeGrafter"/>
</dbReference>
<proteinExistence type="predicted"/>
<feature type="DNA-binding region" description="H-T-H motif" evidence="4">
    <location>
        <begin position="40"/>
        <end position="59"/>
    </location>
</feature>
<dbReference type="PANTHER" id="PTHR30055:SF234">
    <property type="entry name" value="HTH-TYPE TRANSCRIPTIONAL REGULATOR BETI"/>
    <property type="match status" value="1"/>
</dbReference>
<dbReference type="RefSeq" id="WP_092666318.1">
    <property type="nucleotide sequence ID" value="NZ_LT629734.1"/>
</dbReference>
<gene>
    <name evidence="6" type="ORF">SAMN04489719_1370</name>
</gene>
<dbReference type="Proteomes" id="UP000199649">
    <property type="component" value="Chromosome I"/>
</dbReference>
<dbReference type="InterPro" id="IPR001647">
    <property type="entry name" value="HTH_TetR"/>
</dbReference>
<dbReference type="PRINTS" id="PR00455">
    <property type="entry name" value="HTHTETR"/>
</dbReference>
<dbReference type="InterPro" id="IPR009057">
    <property type="entry name" value="Homeodomain-like_sf"/>
</dbReference>
<keyword evidence="1" id="KW-0805">Transcription regulation</keyword>
<accession>A0A1H1NUY6</accession>
<dbReference type="Gene3D" id="1.10.357.10">
    <property type="entry name" value="Tetracycline Repressor, domain 2"/>
    <property type="match status" value="1"/>
</dbReference>
<dbReference type="STRING" id="684552.SAMN04489719_1370"/>
<dbReference type="InterPro" id="IPR050109">
    <property type="entry name" value="HTH-type_TetR-like_transc_reg"/>
</dbReference>
<dbReference type="Pfam" id="PF17932">
    <property type="entry name" value="TetR_C_24"/>
    <property type="match status" value="1"/>
</dbReference>
<name>A0A1H1NUY6_9MICO</name>
<dbReference type="AlphaFoldDB" id="A0A1H1NUY6"/>
<dbReference type="Gene3D" id="1.10.10.60">
    <property type="entry name" value="Homeodomain-like"/>
    <property type="match status" value="1"/>
</dbReference>
<dbReference type="PANTHER" id="PTHR30055">
    <property type="entry name" value="HTH-TYPE TRANSCRIPTIONAL REGULATOR RUTR"/>
    <property type="match status" value="1"/>
</dbReference>
<keyword evidence="7" id="KW-1185">Reference proteome</keyword>
<dbReference type="InterPro" id="IPR041490">
    <property type="entry name" value="KstR2_TetR_C"/>
</dbReference>
<keyword evidence="3" id="KW-0804">Transcription</keyword>
<protein>
    <submittedName>
        <fullName evidence="6">DNA-binding transcriptional regulator, AcrR family</fullName>
    </submittedName>
</protein>
<evidence type="ECO:0000256" key="2">
    <source>
        <dbReference type="ARBA" id="ARBA00023125"/>
    </source>
</evidence>
<dbReference type="EMBL" id="LT629734">
    <property type="protein sequence ID" value="SDS02776.1"/>
    <property type="molecule type" value="Genomic_DNA"/>
</dbReference>
<organism evidence="6 7">
    <name type="scientific">Agrococcus carbonis</name>
    <dbReference type="NCBI Taxonomy" id="684552"/>
    <lineage>
        <taxon>Bacteria</taxon>
        <taxon>Bacillati</taxon>
        <taxon>Actinomycetota</taxon>
        <taxon>Actinomycetes</taxon>
        <taxon>Micrococcales</taxon>
        <taxon>Microbacteriaceae</taxon>
        <taxon>Agrococcus</taxon>
    </lineage>
</organism>
<dbReference type="InterPro" id="IPR036271">
    <property type="entry name" value="Tet_transcr_reg_TetR-rel_C_sf"/>
</dbReference>
<dbReference type="Pfam" id="PF00440">
    <property type="entry name" value="TetR_N"/>
    <property type="match status" value="1"/>
</dbReference>
<dbReference type="PROSITE" id="PS50977">
    <property type="entry name" value="HTH_TETR_2"/>
    <property type="match status" value="1"/>
</dbReference>
<evidence type="ECO:0000256" key="3">
    <source>
        <dbReference type="ARBA" id="ARBA00023163"/>
    </source>
</evidence>
<dbReference type="OrthoDB" id="3190535at2"/>
<evidence type="ECO:0000256" key="1">
    <source>
        <dbReference type="ARBA" id="ARBA00023015"/>
    </source>
</evidence>
<feature type="domain" description="HTH tetR-type" evidence="5">
    <location>
        <begin position="17"/>
        <end position="77"/>
    </location>
</feature>
<evidence type="ECO:0000259" key="5">
    <source>
        <dbReference type="PROSITE" id="PS50977"/>
    </source>
</evidence>
<evidence type="ECO:0000313" key="6">
    <source>
        <dbReference type="EMBL" id="SDS02776.1"/>
    </source>
</evidence>
<reference evidence="7" key="1">
    <citation type="submission" date="2016-10" db="EMBL/GenBank/DDBJ databases">
        <authorList>
            <person name="Varghese N."/>
            <person name="Submissions S."/>
        </authorList>
    </citation>
    <scope>NUCLEOTIDE SEQUENCE [LARGE SCALE GENOMIC DNA]</scope>
    <source>
        <strain evidence="7">DSM 22965</strain>
    </source>
</reference>
<evidence type="ECO:0000313" key="7">
    <source>
        <dbReference type="Proteomes" id="UP000199649"/>
    </source>
</evidence>